<dbReference type="RefSeq" id="XP_066084371.1">
    <property type="nucleotide sequence ID" value="XM_066228274.1"/>
</dbReference>
<reference evidence="2 3" key="1">
    <citation type="submission" date="2024-01" db="EMBL/GenBank/DDBJ databases">
        <title>Comparative genomics of Cryptococcus and Kwoniella reveals pathogenesis evolution and contrasting modes of karyotype evolution via chromosome fusion or intercentromeric recombination.</title>
        <authorList>
            <person name="Coelho M.A."/>
            <person name="David-Palma M."/>
            <person name="Shea T."/>
            <person name="Bowers K."/>
            <person name="McGinley-Smith S."/>
            <person name="Mohammad A.W."/>
            <person name="Gnirke A."/>
            <person name="Yurkov A.M."/>
            <person name="Nowrousian M."/>
            <person name="Sun S."/>
            <person name="Cuomo C.A."/>
            <person name="Heitman J."/>
        </authorList>
    </citation>
    <scope>NUCLEOTIDE SEQUENCE [LARGE SCALE GENOMIC DNA]</scope>
    <source>
        <strain evidence="2 3">PYCC6329</strain>
    </source>
</reference>
<name>A0AAX4KK91_9TREE</name>
<sequence>MTFIISLWLFFSILITVSARPLGSGNTKQKPLSYPSPINILLPSNRADIWDFGSEFSNLCSHLYLDIDNPLEPRFVDAKVERTLLNDDYHPDEALASCIYQYPSGEMVQLAPFVAEELHCFTLSPTNVNKMREEVISKDKNRGSKMKFSKDLY</sequence>
<accession>A0AAX4KK91</accession>
<keyword evidence="3" id="KW-1185">Reference proteome</keyword>
<dbReference type="GeneID" id="91103295"/>
<dbReference type="EMBL" id="CP144089">
    <property type="protein sequence ID" value="WWD06404.1"/>
    <property type="molecule type" value="Genomic_DNA"/>
</dbReference>
<proteinExistence type="predicted"/>
<keyword evidence="1" id="KW-0732">Signal</keyword>
<evidence type="ECO:0000256" key="1">
    <source>
        <dbReference type="SAM" id="SignalP"/>
    </source>
</evidence>
<gene>
    <name evidence="2" type="ORF">V865_004494</name>
</gene>
<evidence type="ECO:0000313" key="2">
    <source>
        <dbReference type="EMBL" id="WWD06404.1"/>
    </source>
</evidence>
<organism evidence="2 3">
    <name type="scientific">Kwoniella europaea PYCC6329</name>
    <dbReference type="NCBI Taxonomy" id="1423913"/>
    <lineage>
        <taxon>Eukaryota</taxon>
        <taxon>Fungi</taxon>
        <taxon>Dikarya</taxon>
        <taxon>Basidiomycota</taxon>
        <taxon>Agaricomycotina</taxon>
        <taxon>Tremellomycetes</taxon>
        <taxon>Tremellales</taxon>
        <taxon>Cryptococcaceae</taxon>
        <taxon>Kwoniella</taxon>
    </lineage>
</organism>
<feature type="signal peptide" evidence="1">
    <location>
        <begin position="1"/>
        <end position="19"/>
    </location>
</feature>
<feature type="chain" id="PRO_5043511754" evidence="1">
    <location>
        <begin position="20"/>
        <end position="153"/>
    </location>
</feature>
<dbReference type="KEGG" id="ker:91103295"/>
<evidence type="ECO:0000313" key="3">
    <source>
        <dbReference type="Proteomes" id="UP001358614"/>
    </source>
</evidence>
<protein>
    <submittedName>
        <fullName evidence="2">Uncharacterized protein</fullName>
    </submittedName>
</protein>
<dbReference type="AlphaFoldDB" id="A0AAX4KK91"/>
<dbReference type="Proteomes" id="UP001358614">
    <property type="component" value="Chromosome 1"/>
</dbReference>